<dbReference type="InterPro" id="IPR039588">
    <property type="entry name" value="FBXO4"/>
</dbReference>
<dbReference type="InterPro" id="IPR006689">
    <property type="entry name" value="Small_GTPase_ARF/SAR"/>
</dbReference>
<evidence type="ECO:0000259" key="3">
    <source>
        <dbReference type="PROSITE" id="PS50181"/>
    </source>
</evidence>
<dbReference type="PANTHER" id="PTHR16008:SF4">
    <property type="entry name" value="F-BOX ONLY PROTEIN 4"/>
    <property type="match status" value="1"/>
</dbReference>
<dbReference type="Gene3D" id="1.20.1280.50">
    <property type="match status" value="1"/>
</dbReference>
<dbReference type="EMBL" id="JAIWYP010000016">
    <property type="protein sequence ID" value="KAH3696924.1"/>
    <property type="molecule type" value="Genomic_DNA"/>
</dbReference>
<name>A0A9D4BJC8_DREPO</name>
<dbReference type="InterPro" id="IPR027417">
    <property type="entry name" value="P-loop_NTPase"/>
</dbReference>
<dbReference type="GO" id="GO:0000209">
    <property type="term" value="P:protein polyubiquitination"/>
    <property type="evidence" value="ECO:0007669"/>
    <property type="project" value="TreeGrafter"/>
</dbReference>
<dbReference type="PANTHER" id="PTHR16008">
    <property type="entry name" value="F-BOX ONLY PROTEIN 4"/>
    <property type="match status" value="1"/>
</dbReference>
<dbReference type="SMART" id="SM00256">
    <property type="entry name" value="FBOX"/>
    <property type="match status" value="1"/>
</dbReference>
<dbReference type="InterPro" id="IPR036047">
    <property type="entry name" value="F-box-like_dom_sf"/>
</dbReference>
<keyword evidence="2" id="KW-0342">GTP-binding</keyword>
<keyword evidence="5" id="KW-1185">Reference proteome</keyword>
<dbReference type="GO" id="GO:0003924">
    <property type="term" value="F:GTPase activity"/>
    <property type="evidence" value="ECO:0007669"/>
    <property type="project" value="InterPro"/>
</dbReference>
<reference evidence="4" key="1">
    <citation type="journal article" date="2019" name="bioRxiv">
        <title>The Genome of the Zebra Mussel, Dreissena polymorpha: A Resource for Invasive Species Research.</title>
        <authorList>
            <person name="McCartney M.A."/>
            <person name="Auch B."/>
            <person name="Kono T."/>
            <person name="Mallez S."/>
            <person name="Zhang Y."/>
            <person name="Obille A."/>
            <person name="Becker A."/>
            <person name="Abrahante J.E."/>
            <person name="Garbe J."/>
            <person name="Badalamenti J.P."/>
            <person name="Herman A."/>
            <person name="Mangelson H."/>
            <person name="Liachko I."/>
            <person name="Sullivan S."/>
            <person name="Sone E.D."/>
            <person name="Koren S."/>
            <person name="Silverstein K.A.T."/>
            <person name="Beckman K.B."/>
            <person name="Gohl D.M."/>
        </authorList>
    </citation>
    <scope>NUCLEOTIDE SEQUENCE</scope>
    <source>
        <strain evidence="4">Duluth1</strain>
        <tissue evidence="4">Whole animal</tissue>
    </source>
</reference>
<dbReference type="Proteomes" id="UP000828390">
    <property type="component" value="Unassembled WGS sequence"/>
</dbReference>
<proteinExistence type="predicted"/>
<feature type="domain" description="F-box" evidence="3">
    <location>
        <begin position="132"/>
        <end position="178"/>
    </location>
</feature>
<dbReference type="SUPFAM" id="SSF81383">
    <property type="entry name" value="F-box domain"/>
    <property type="match status" value="1"/>
</dbReference>
<dbReference type="InterPro" id="IPR001810">
    <property type="entry name" value="F-box_dom"/>
</dbReference>
<gene>
    <name evidence="4" type="ORF">DPMN_084407</name>
</gene>
<organism evidence="4 5">
    <name type="scientific">Dreissena polymorpha</name>
    <name type="common">Zebra mussel</name>
    <name type="synonym">Mytilus polymorpha</name>
    <dbReference type="NCBI Taxonomy" id="45954"/>
    <lineage>
        <taxon>Eukaryota</taxon>
        <taxon>Metazoa</taxon>
        <taxon>Spiralia</taxon>
        <taxon>Lophotrochozoa</taxon>
        <taxon>Mollusca</taxon>
        <taxon>Bivalvia</taxon>
        <taxon>Autobranchia</taxon>
        <taxon>Heteroconchia</taxon>
        <taxon>Euheterodonta</taxon>
        <taxon>Imparidentia</taxon>
        <taxon>Neoheterodontei</taxon>
        <taxon>Myida</taxon>
        <taxon>Dreissenoidea</taxon>
        <taxon>Dreissenidae</taxon>
        <taxon>Dreissena</taxon>
    </lineage>
</organism>
<evidence type="ECO:0000256" key="2">
    <source>
        <dbReference type="ARBA" id="ARBA00023134"/>
    </source>
</evidence>
<dbReference type="AlphaFoldDB" id="A0A9D4BJC8"/>
<dbReference type="PROSITE" id="PS50181">
    <property type="entry name" value="FBOX"/>
    <property type="match status" value="1"/>
</dbReference>
<keyword evidence="1" id="KW-0547">Nucleotide-binding</keyword>
<dbReference type="GO" id="GO:0031146">
    <property type="term" value="P:SCF-dependent proteasomal ubiquitin-dependent protein catabolic process"/>
    <property type="evidence" value="ECO:0007669"/>
    <property type="project" value="InterPro"/>
</dbReference>
<evidence type="ECO:0000256" key="1">
    <source>
        <dbReference type="ARBA" id="ARBA00022741"/>
    </source>
</evidence>
<sequence length="446" mass="50984">MCTHDWSLFFLHMIVTDPLNKMIAVQSIPNSFNGFEMGLSNINKEEIFTTQPQALSIVEFRHTKIEHATEVSLIDHSSAMYFRLLIKKYKKHMGEEMGSHSVCSGGLQQYLIKQRHCQVQLKEDQEDKSQQQSGFECLPVDVRLHIFSYLTATELCRASTVCRSWYDITEDNLLWARLLAQDIHQWDVIGHNTNPAIYKEVESEWSNKEIYLRCSPGVKKLMHQNNAMFSNVTSMLRYLFPKKTPMFAMFGPGLESHTSGIVRQLIHESDFTKMAMFPGKFDGVGGGITLKSPGGALLHLSVLYSNTEKEREKVYNVRQHKMMRVKEDASGNDKYEMMPAVQDFCETVDGFIYVVDASAECPAVESGLSELLAMVNERWSATHVPVLVLSTTPEQTTPRISCFEVVERLALSKLNRPWQVWNCSIENLSGVEDGLTWLTEQTRRKY</sequence>
<dbReference type="SUPFAM" id="SSF52540">
    <property type="entry name" value="P-loop containing nucleoside triphosphate hydrolases"/>
    <property type="match status" value="1"/>
</dbReference>
<accession>A0A9D4BJC8</accession>
<dbReference type="Pfam" id="PF12937">
    <property type="entry name" value="F-box-like"/>
    <property type="match status" value="1"/>
</dbReference>
<protein>
    <recommendedName>
        <fullName evidence="3">F-box domain-containing protein</fullName>
    </recommendedName>
</protein>
<evidence type="ECO:0000313" key="5">
    <source>
        <dbReference type="Proteomes" id="UP000828390"/>
    </source>
</evidence>
<dbReference type="Pfam" id="PF00025">
    <property type="entry name" value="Arf"/>
    <property type="match status" value="1"/>
</dbReference>
<evidence type="ECO:0000313" key="4">
    <source>
        <dbReference type="EMBL" id="KAH3696924.1"/>
    </source>
</evidence>
<reference evidence="4" key="2">
    <citation type="submission" date="2020-11" db="EMBL/GenBank/DDBJ databases">
        <authorList>
            <person name="McCartney M.A."/>
            <person name="Auch B."/>
            <person name="Kono T."/>
            <person name="Mallez S."/>
            <person name="Becker A."/>
            <person name="Gohl D.M."/>
            <person name="Silverstein K.A.T."/>
            <person name="Koren S."/>
            <person name="Bechman K.B."/>
            <person name="Herman A."/>
            <person name="Abrahante J.E."/>
            <person name="Garbe J."/>
        </authorList>
    </citation>
    <scope>NUCLEOTIDE SEQUENCE</scope>
    <source>
        <strain evidence="4">Duluth1</strain>
        <tissue evidence="4">Whole animal</tissue>
    </source>
</reference>
<comment type="caution">
    <text evidence="4">The sequence shown here is derived from an EMBL/GenBank/DDBJ whole genome shotgun (WGS) entry which is preliminary data.</text>
</comment>
<dbReference type="GO" id="GO:0019005">
    <property type="term" value="C:SCF ubiquitin ligase complex"/>
    <property type="evidence" value="ECO:0007669"/>
    <property type="project" value="TreeGrafter"/>
</dbReference>
<dbReference type="Gene3D" id="3.40.50.300">
    <property type="entry name" value="P-loop containing nucleotide triphosphate hydrolases"/>
    <property type="match status" value="1"/>
</dbReference>
<dbReference type="GO" id="GO:0005525">
    <property type="term" value="F:GTP binding"/>
    <property type="evidence" value="ECO:0007669"/>
    <property type="project" value="UniProtKB-KW"/>
</dbReference>